<reference evidence="1 2" key="1">
    <citation type="submission" date="2023-08" db="EMBL/GenBank/DDBJ databases">
        <title>Nocardioides seae sp. nov., a bacterium isolated from a soil.</title>
        <authorList>
            <person name="Wang X."/>
        </authorList>
    </citation>
    <scope>NUCLEOTIDE SEQUENCE [LARGE SCALE GENOMIC DNA]</scope>
    <source>
        <strain evidence="1 2">YZH12</strain>
    </source>
</reference>
<accession>A0ABU3Q0J6</accession>
<evidence type="ECO:0000313" key="2">
    <source>
        <dbReference type="Proteomes" id="UP001268542"/>
    </source>
</evidence>
<organism evidence="1 2">
    <name type="scientific">Nocardioides imazamoxiresistens</name>
    <dbReference type="NCBI Taxonomy" id="3231893"/>
    <lineage>
        <taxon>Bacteria</taxon>
        <taxon>Bacillati</taxon>
        <taxon>Actinomycetota</taxon>
        <taxon>Actinomycetes</taxon>
        <taxon>Propionibacteriales</taxon>
        <taxon>Nocardioidaceae</taxon>
        <taxon>Nocardioides</taxon>
    </lineage>
</organism>
<dbReference type="Pfam" id="PF06224">
    <property type="entry name" value="AlkZ-like"/>
    <property type="match status" value="1"/>
</dbReference>
<evidence type="ECO:0000313" key="1">
    <source>
        <dbReference type="EMBL" id="MDT9594914.1"/>
    </source>
</evidence>
<protein>
    <submittedName>
        <fullName evidence="1">Crosslink repair DNA glycosylase YcaQ family protein</fullName>
    </submittedName>
</protein>
<dbReference type="RefSeq" id="WP_315735162.1">
    <property type="nucleotide sequence ID" value="NZ_JAVYII010000009.1"/>
</dbReference>
<proteinExistence type="predicted"/>
<dbReference type="PANTHER" id="PTHR30528:SF0">
    <property type="entry name" value="CYTOPLASMIC PROTEIN"/>
    <property type="match status" value="1"/>
</dbReference>
<comment type="caution">
    <text evidence="1">The sequence shown here is derived from an EMBL/GenBank/DDBJ whole genome shotgun (WGS) entry which is preliminary data.</text>
</comment>
<name>A0ABU3Q0J6_9ACTN</name>
<keyword evidence="2" id="KW-1185">Reference proteome</keyword>
<dbReference type="EMBL" id="JAVYII010000009">
    <property type="protein sequence ID" value="MDT9594914.1"/>
    <property type="molecule type" value="Genomic_DNA"/>
</dbReference>
<dbReference type="PANTHER" id="PTHR30528">
    <property type="entry name" value="CYTOPLASMIC PROTEIN"/>
    <property type="match status" value="1"/>
</dbReference>
<gene>
    <name evidence="1" type="ORF">RDV89_17630</name>
</gene>
<dbReference type="InterPro" id="IPR009351">
    <property type="entry name" value="AlkZ-like"/>
</dbReference>
<sequence length="415" mass="46227">MSRPTELSLPQARRIALAAQGFRDPAHAVPTMRTFDRTLRRTGLLQIDSVNVLERAHYMPLYARMGAYDRSLLDRASGGTRRDRRVVEYWAHEAAFTPVDALPHLRHRMERWRERYAVEGIGVEQPELVREVAEEVAARGRVTARDLDDGRPRDRVHWGWNWSDAKRALEMLMRTGDLVVAGRNGAFERLYDVPERVLPRDVVDAATPSVEDAVRELVRRGARSHGIGTTACFADYFRLRLTPAAQAVAELVEAGELEPVRVRGWDAPTYLHVDAALPRRVDARTLLSPFDPVVWFRPRAEALFDFHYRIEIYTPAERRVHGYYVLPFLLGDRVVARVDLKADRRAAGGAGVLRVLGAYAEGHAPATTAAELALELDRLRGWTGLGSIEVAERGDLAAALRGAVGTGSGLVGPAG</sequence>
<dbReference type="Proteomes" id="UP001268542">
    <property type="component" value="Unassembled WGS sequence"/>
</dbReference>